<dbReference type="RefSeq" id="WP_058936004.1">
    <property type="nucleotide sequence ID" value="NZ_CP013729.1"/>
</dbReference>
<dbReference type="Pfam" id="PF00460">
    <property type="entry name" value="Flg_bb_rod"/>
    <property type="match status" value="1"/>
</dbReference>
<dbReference type="Proteomes" id="UP000060699">
    <property type="component" value="Chromosome"/>
</dbReference>
<evidence type="ECO:0000256" key="3">
    <source>
        <dbReference type="ARBA" id="ARBA00019015"/>
    </source>
</evidence>
<dbReference type="PATRIC" id="fig|76731.3.peg.3598"/>
<evidence type="ECO:0000256" key="4">
    <source>
        <dbReference type="ARBA" id="ARBA00023143"/>
    </source>
</evidence>
<keyword evidence="11" id="KW-1185">Reference proteome</keyword>
<feature type="domain" description="Flagellar hook protein FlgE D2" evidence="8">
    <location>
        <begin position="161"/>
        <end position="283"/>
    </location>
</feature>
<dbReference type="InterPro" id="IPR020013">
    <property type="entry name" value="Flagellar_FlgE/F/G"/>
</dbReference>
<evidence type="ECO:0000256" key="2">
    <source>
        <dbReference type="ARBA" id="ARBA00009677"/>
    </source>
</evidence>
<dbReference type="InterPro" id="IPR001444">
    <property type="entry name" value="Flag_bb_rod_N"/>
</dbReference>
<name>A0A0U3NHT7_9BURK</name>
<dbReference type="GO" id="GO:0009424">
    <property type="term" value="C:bacterial-type flagellum hook"/>
    <property type="evidence" value="ECO:0007669"/>
    <property type="project" value="TreeGrafter"/>
</dbReference>
<evidence type="ECO:0000313" key="10">
    <source>
        <dbReference type="EMBL" id="ALV07968.1"/>
    </source>
</evidence>
<dbReference type="InterPro" id="IPR010930">
    <property type="entry name" value="Flg_bb/hook_C_dom"/>
</dbReference>
<protein>
    <recommendedName>
        <fullName evidence="3 5">Flagellar hook protein FlgE</fullName>
    </recommendedName>
</protein>
<dbReference type="InterPro" id="IPR037058">
    <property type="entry name" value="Falgellar_hook_FlgE_sf"/>
</dbReference>
<evidence type="ECO:0000313" key="11">
    <source>
        <dbReference type="Proteomes" id="UP000060699"/>
    </source>
</evidence>
<dbReference type="GO" id="GO:0005829">
    <property type="term" value="C:cytosol"/>
    <property type="evidence" value="ECO:0007669"/>
    <property type="project" value="TreeGrafter"/>
</dbReference>
<evidence type="ECO:0000259" key="9">
    <source>
        <dbReference type="Pfam" id="PF22692"/>
    </source>
</evidence>
<dbReference type="InterPro" id="IPR053967">
    <property type="entry name" value="LlgE_F_G-like_D1"/>
</dbReference>
<dbReference type="PANTHER" id="PTHR30435">
    <property type="entry name" value="FLAGELLAR PROTEIN"/>
    <property type="match status" value="1"/>
</dbReference>
<dbReference type="InterPro" id="IPR011491">
    <property type="entry name" value="FlgE_D2"/>
</dbReference>
<dbReference type="NCBIfam" id="TIGR03506">
    <property type="entry name" value="FlgEFG_subfam"/>
    <property type="match status" value="1"/>
</dbReference>
<evidence type="ECO:0000259" key="8">
    <source>
        <dbReference type="Pfam" id="PF07559"/>
    </source>
</evidence>
<dbReference type="GO" id="GO:0009425">
    <property type="term" value="C:bacterial-type flagellum basal body"/>
    <property type="evidence" value="ECO:0007669"/>
    <property type="project" value="UniProtKB-SubCell"/>
</dbReference>
<evidence type="ECO:0000256" key="5">
    <source>
        <dbReference type="RuleBase" id="RU362116"/>
    </source>
</evidence>
<dbReference type="SUPFAM" id="SSF117143">
    <property type="entry name" value="Flagellar hook protein flgE"/>
    <property type="match status" value="1"/>
</dbReference>
<evidence type="ECO:0000259" key="6">
    <source>
        <dbReference type="Pfam" id="PF00460"/>
    </source>
</evidence>
<gene>
    <name evidence="10" type="ORF">RD2015_3511</name>
</gene>
<dbReference type="GO" id="GO:0071978">
    <property type="term" value="P:bacterial-type flagellum-dependent swarming motility"/>
    <property type="evidence" value="ECO:0007669"/>
    <property type="project" value="TreeGrafter"/>
</dbReference>
<dbReference type="KEGG" id="rdp:RD2015_3511"/>
<comment type="subcellular location">
    <subcellularLocation>
        <location evidence="1 5">Bacterial flagellum basal body</location>
    </subcellularLocation>
</comment>
<dbReference type="EMBL" id="CP013729">
    <property type="protein sequence ID" value="ALV07968.1"/>
    <property type="molecule type" value="Genomic_DNA"/>
</dbReference>
<dbReference type="Pfam" id="PF07559">
    <property type="entry name" value="FlgE_D2"/>
    <property type="match status" value="1"/>
</dbReference>
<evidence type="ECO:0000259" key="7">
    <source>
        <dbReference type="Pfam" id="PF06429"/>
    </source>
</evidence>
<accession>A0A0U3NHT7</accession>
<keyword evidence="10" id="KW-0969">Cilium</keyword>
<dbReference type="AlphaFoldDB" id="A0A0U3NHT7"/>
<proteinExistence type="inferred from homology"/>
<feature type="domain" description="Flagellar basal body rod protein N-terminal" evidence="6">
    <location>
        <begin position="4"/>
        <end position="33"/>
    </location>
</feature>
<keyword evidence="10" id="KW-0282">Flagellum</keyword>
<keyword evidence="10" id="KW-0966">Cell projection</keyword>
<keyword evidence="4 5" id="KW-0975">Bacterial flagellum</keyword>
<reference evidence="10 11" key="1">
    <citation type="submission" date="2015-12" db="EMBL/GenBank/DDBJ databases">
        <title>Complete genome of Roseateles depolymerans KCTC 42856.</title>
        <authorList>
            <person name="Kim K.M."/>
        </authorList>
    </citation>
    <scope>NUCLEOTIDE SEQUENCE [LARGE SCALE GENOMIC DNA]</scope>
    <source>
        <strain evidence="10 11">KCTC 42856</strain>
    </source>
</reference>
<feature type="domain" description="Flagellar basal-body/hook protein C-terminal" evidence="7">
    <location>
        <begin position="357"/>
        <end position="400"/>
    </location>
</feature>
<evidence type="ECO:0000256" key="1">
    <source>
        <dbReference type="ARBA" id="ARBA00004117"/>
    </source>
</evidence>
<comment type="similarity">
    <text evidence="2 5">Belongs to the flagella basal body rod proteins family.</text>
</comment>
<sequence length="402" mass="41171">MSFEIARSGINAVNASLETISNNIANSGTYGFKSSRTNFSAMYADSHANGVEASSTSQSVDIGGGLFNTGRGMDAMIQGRGFFPVKDDAGQTVFTRVGIFSVDKNGFVIDSLGRKAQGYAAVLDANGKPVDGAGLGAFGDLKVATGQIPAQASEKLNFNGNLSADWTTPTAAPFNKDDPLTYNSSVTSVIYDSLGTKHSVTQYFVKTGTGTADAYYSFDGAAPAGVGATLNFNAQGQLTAVPTVTLNATPTNGAAPIALAIDYTGTTQFAGDTTTLTNATDGYAAGTLTGTSISEDGSLVATYSNGEKQTVGTLAVATFANESGLTPISETSWSSSQTSGVALYSRPGAGTAGKLASGSLEQSNVDITGELVSLMSAQRNYQANTKVISTENDVMQALMQAV</sequence>
<organism evidence="10 11">
    <name type="scientific">Roseateles depolymerans</name>
    <dbReference type="NCBI Taxonomy" id="76731"/>
    <lineage>
        <taxon>Bacteria</taxon>
        <taxon>Pseudomonadati</taxon>
        <taxon>Pseudomonadota</taxon>
        <taxon>Betaproteobacteria</taxon>
        <taxon>Burkholderiales</taxon>
        <taxon>Sphaerotilaceae</taxon>
        <taxon>Roseateles</taxon>
    </lineage>
</organism>
<dbReference type="Pfam" id="PF06429">
    <property type="entry name" value="Flg_bbr_C"/>
    <property type="match status" value="1"/>
</dbReference>
<dbReference type="Pfam" id="PF22692">
    <property type="entry name" value="LlgE_F_G_D1"/>
    <property type="match status" value="1"/>
</dbReference>
<dbReference type="OrthoDB" id="8578401at2"/>
<feature type="domain" description="Flagellar hook protein FlgE/F/G-like D1" evidence="9">
    <location>
        <begin position="76"/>
        <end position="118"/>
    </location>
</feature>
<dbReference type="STRING" id="76731.RD2015_3511"/>
<dbReference type="Gene3D" id="2.60.98.20">
    <property type="entry name" value="Flagellar hook protein FlgE"/>
    <property type="match status" value="1"/>
</dbReference>
<dbReference type="InterPro" id="IPR037925">
    <property type="entry name" value="FlgE/F/G-like"/>
</dbReference>
<comment type="function">
    <text evidence="5">A flexible structure which links the flagellar filament to the drive apparatus in the basal body.</text>
</comment>
<dbReference type="PANTHER" id="PTHR30435:SF1">
    <property type="entry name" value="FLAGELLAR HOOK PROTEIN FLGE"/>
    <property type="match status" value="1"/>
</dbReference>